<evidence type="ECO:0000313" key="3">
    <source>
        <dbReference type="Proteomes" id="UP001159363"/>
    </source>
</evidence>
<dbReference type="EMBL" id="JARBHB010000013">
    <property type="protein sequence ID" value="KAJ8870644.1"/>
    <property type="molecule type" value="Genomic_DNA"/>
</dbReference>
<evidence type="ECO:0000313" key="2">
    <source>
        <dbReference type="EMBL" id="KAJ8870644.1"/>
    </source>
</evidence>
<dbReference type="Proteomes" id="UP001159363">
    <property type="component" value="Chromosome 12"/>
</dbReference>
<gene>
    <name evidence="2" type="ORF">PR048_029667</name>
</gene>
<comment type="caution">
    <text evidence="2">The sequence shown here is derived from an EMBL/GenBank/DDBJ whole genome shotgun (WGS) entry which is preliminary data.</text>
</comment>
<feature type="region of interest" description="Disordered" evidence="1">
    <location>
        <begin position="264"/>
        <end position="285"/>
    </location>
</feature>
<reference evidence="2 3" key="1">
    <citation type="submission" date="2023-02" db="EMBL/GenBank/DDBJ databases">
        <title>LHISI_Scaffold_Assembly.</title>
        <authorList>
            <person name="Stuart O.P."/>
            <person name="Cleave R."/>
            <person name="Magrath M.J.L."/>
            <person name="Mikheyev A.S."/>
        </authorList>
    </citation>
    <scope>NUCLEOTIDE SEQUENCE [LARGE SCALE GENOMIC DNA]</scope>
    <source>
        <strain evidence="2">Daus_M_001</strain>
        <tissue evidence="2">Leg muscle</tissue>
    </source>
</reference>
<protein>
    <submittedName>
        <fullName evidence="2">Uncharacterized protein</fullName>
    </submittedName>
</protein>
<name>A0ABQ9GGD2_9NEOP</name>
<feature type="compositionally biased region" description="Basic and acidic residues" evidence="1">
    <location>
        <begin position="275"/>
        <end position="285"/>
    </location>
</feature>
<accession>A0ABQ9GGD2</accession>
<proteinExistence type="predicted"/>
<evidence type="ECO:0000256" key="1">
    <source>
        <dbReference type="SAM" id="MobiDB-lite"/>
    </source>
</evidence>
<sequence length="285" mass="31839">MKLAVNTSTDNTQYSQQQLCLTGDVHGFSSIDPHLSIPVQFGGTLHPHGLEAHALKEVVAVPAVWQASVVQWSDYSSLSKVNCDRLPVGSLMIFRTWESCRTKPLVVGFSRGLPFPSPLHSNAAPYSPSSGLKTPMLLAYQISQLHFDRTENLSRLRHQGAIPRPSVYKPATLSLSHEGKALSYHAFAIKTSELPQWPLEPRSPDRNALALMVWLVLSGVKKQRMDYSQFCSKTRQKHCHTSLFPHRFRISKLRPSCEMNSNARAIDGLGPRVGNNREVKQRPIP</sequence>
<organism evidence="2 3">
    <name type="scientific">Dryococelus australis</name>
    <dbReference type="NCBI Taxonomy" id="614101"/>
    <lineage>
        <taxon>Eukaryota</taxon>
        <taxon>Metazoa</taxon>
        <taxon>Ecdysozoa</taxon>
        <taxon>Arthropoda</taxon>
        <taxon>Hexapoda</taxon>
        <taxon>Insecta</taxon>
        <taxon>Pterygota</taxon>
        <taxon>Neoptera</taxon>
        <taxon>Polyneoptera</taxon>
        <taxon>Phasmatodea</taxon>
        <taxon>Verophasmatodea</taxon>
        <taxon>Anareolatae</taxon>
        <taxon>Phasmatidae</taxon>
        <taxon>Eurycanthinae</taxon>
        <taxon>Dryococelus</taxon>
    </lineage>
</organism>
<keyword evidence="3" id="KW-1185">Reference proteome</keyword>